<keyword evidence="2" id="KW-0560">Oxidoreductase</keyword>
<feature type="chain" id="PRO_5041460168" evidence="1">
    <location>
        <begin position="20"/>
        <end position="380"/>
    </location>
</feature>
<dbReference type="GO" id="GO:0016702">
    <property type="term" value="F:oxidoreductase activity, acting on single donors with incorporation of molecular oxygen, incorporation of two atoms of oxygen"/>
    <property type="evidence" value="ECO:0007669"/>
    <property type="project" value="InterPro"/>
</dbReference>
<keyword evidence="1" id="KW-0732">Signal</keyword>
<dbReference type="SUPFAM" id="SSF49482">
    <property type="entry name" value="Aromatic compound dioxygenase"/>
    <property type="match status" value="1"/>
</dbReference>
<dbReference type="CDD" id="cd03457">
    <property type="entry name" value="intradiol_dioxygenase_like"/>
    <property type="match status" value="1"/>
</dbReference>
<protein>
    <submittedName>
        <fullName evidence="2">Aromatic compound dioxygenase</fullName>
    </submittedName>
</protein>
<proteinExistence type="predicted"/>
<dbReference type="AlphaFoldDB" id="A0AA38RY88"/>
<dbReference type="EMBL" id="JANBVN010000069">
    <property type="protein sequence ID" value="KAJ9150608.1"/>
    <property type="molecule type" value="Genomic_DNA"/>
</dbReference>
<organism evidence="2 3">
    <name type="scientific">Coniochaeta hoffmannii</name>
    <dbReference type="NCBI Taxonomy" id="91930"/>
    <lineage>
        <taxon>Eukaryota</taxon>
        <taxon>Fungi</taxon>
        <taxon>Dikarya</taxon>
        <taxon>Ascomycota</taxon>
        <taxon>Pezizomycotina</taxon>
        <taxon>Sordariomycetes</taxon>
        <taxon>Sordariomycetidae</taxon>
        <taxon>Coniochaetales</taxon>
        <taxon>Coniochaetaceae</taxon>
        <taxon>Coniochaeta</taxon>
    </lineage>
</organism>
<dbReference type="PANTHER" id="PTHR34315">
    <property type="match status" value="1"/>
</dbReference>
<gene>
    <name evidence="2" type="ORF">NKR19_g5197</name>
</gene>
<accession>A0AA38RY88</accession>
<evidence type="ECO:0000313" key="3">
    <source>
        <dbReference type="Proteomes" id="UP001174691"/>
    </source>
</evidence>
<dbReference type="GO" id="GO:0005506">
    <property type="term" value="F:iron ion binding"/>
    <property type="evidence" value="ECO:0007669"/>
    <property type="project" value="InterPro"/>
</dbReference>
<reference evidence="2" key="1">
    <citation type="submission" date="2022-07" db="EMBL/GenBank/DDBJ databases">
        <title>Fungi with potential for degradation of polypropylene.</title>
        <authorList>
            <person name="Gostincar C."/>
        </authorList>
    </citation>
    <scope>NUCLEOTIDE SEQUENCE</scope>
    <source>
        <strain evidence="2">EXF-13287</strain>
    </source>
</reference>
<dbReference type="PANTHER" id="PTHR34315:SF1">
    <property type="entry name" value="INTRADIOL RING-CLEAVAGE DIOXYGENASES DOMAIN-CONTAINING PROTEIN-RELATED"/>
    <property type="match status" value="1"/>
</dbReference>
<keyword evidence="2" id="KW-0223">Dioxygenase</keyword>
<dbReference type="Proteomes" id="UP001174691">
    <property type="component" value="Unassembled WGS sequence"/>
</dbReference>
<sequence>MSLKASITALALSASLGWAHPGHEKVYQHAPEVRSLDHCDKEFNHPEFVKRTVEIHGEELARLRRAIGLEDESAPKIHQRDYISVSKIDHKSNKTVSWTTDPATLFTDAGACILMPAVDQGPLYVKGEEVRKNITEGEAGIKLTLAIQVVDYKTCKVVPDAYVDIWSSNATGMYVGVQGYPGMGDPKDASILKGTTLRGVQPTDSHGVATFDSLLPGHYSGRATHIHAIVYLGATKAANNTITGGRAAHVGQLYFDQALLANVDKVSPYNTNKMAVTKNTADMLFMQGANGDDPIVRYALVGNTLADGMFAWIRFGVNTQNNLKVNPAAFWTPSGGVMNPTGPISQLTGGGFGGWPGFGGRRRAAAAQAEAEKAQAEKEY</sequence>
<name>A0AA38RY88_9PEZI</name>
<evidence type="ECO:0000313" key="2">
    <source>
        <dbReference type="EMBL" id="KAJ9150608.1"/>
    </source>
</evidence>
<feature type="signal peptide" evidence="1">
    <location>
        <begin position="1"/>
        <end position="19"/>
    </location>
</feature>
<keyword evidence="3" id="KW-1185">Reference proteome</keyword>
<comment type="caution">
    <text evidence="2">The sequence shown here is derived from an EMBL/GenBank/DDBJ whole genome shotgun (WGS) entry which is preliminary data.</text>
</comment>
<dbReference type="Gene3D" id="2.60.130.10">
    <property type="entry name" value="Aromatic compound dioxygenase"/>
    <property type="match status" value="1"/>
</dbReference>
<dbReference type="InterPro" id="IPR015889">
    <property type="entry name" value="Intradiol_dOase_core"/>
</dbReference>
<evidence type="ECO:0000256" key="1">
    <source>
        <dbReference type="SAM" id="SignalP"/>
    </source>
</evidence>